<dbReference type="OrthoDB" id="424614at2759"/>
<proteinExistence type="predicted"/>
<feature type="region of interest" description="Disordered" evidence="1">
    <location>
        <begin position="1085"/>
        <end position="1115"/>
    </location>
</feature>
<evidence type="ECO:0000313" key="3">
    <source>
        <dbReference type="EMBL" id="EEQ98424.1"/>
    </source>
</evidence>
<protein>
    <recommendedName>
        <fullName evidence="2">Lysine-specific demethylase-like domain-containing protein</fullName>
    </recommendedName>
</protein>
<evidence type="ECO:0000259" key="2">
    <source>
        <dbReference type="Pfam" id="PF08429"/>
    </source>
</evidence>
<dbReference type="InterPro" id="IPR013637">
    <property type="entry name" value="Lys_sp_deMease-like_dom"/>
</dbReference>
<dbReference type="Proteomes" id="UP000007800">
    <property type="component" value="Unassembled WGS sequence"/>
</dbReference>
<feature type="region of interest" description="Disordered" evidence="1">
    <location>
        <begin position="448"/>
        <end position="476"/>
    </location>
</feature>
<accession>C5LY94</accession>
<sequence>MHSGGIEDVTMMVQGLVPNHLGPLSKISCDRLIRMAEDRLKPRPPFALPSQASELCKEGALGAAVLSSSAEGPRKRVPWEPREVNMLRHEVGRVKEWTLKARRLLGGGSASSSGRQMGMSEAQELLAEGRSLDRGIDSVHKEVSEILRMVAKAEAFGEKVRAAKPAPNDNLMTLPMLRDLVVEGLSLRIVPEPEMRYLLQQQELVRLLAEKLREATQANCLESCQIVLYEDEGMDVDLGPKIDRLREHVTISEWASRAQTKLHGRRSQLPLSTVEHLLADDDATEKLDPNHCLELRTLLEARTAGRAWQEQAQKYLQADTVLQHGEEPGEKDLAARGTLDQLTVLLEEHSDLPRVCVPHAAQQLEALIRKGRQWLRKVQRLLILESNAEVCPTASDGRLVVEEALESDVTKAIDFSQQIAELSRAVASCEDWTKDAVAALDRVKSIEKFGGSESPPTPKRRKKECPSTPSESGDNEALLTELNKALQQYREEVELRLDELPGLGEFVALHDRVKALSLRDISVEGDVQRVIDKTHKWQGKIMNEIRGSQFPRPHSVLKRLLTLLSKFLAGGIAGANPGEYLQQLVGAAKEEVWASRVRSLVVEGAGLPMSTSVLEELYKELLPLPLKALVVPKEEVKELEENSASPEQTLVLIRQVSEELASSLHSWSFGWPNRHPSEPTRVEDGSASKTIGGEWDVVVILQAILSGAKHVTRSATSRPRTFWVEAEEVLSGCGATLVDLSGPLEIARTVQTTNLDLERRSSDLLARLSTDHKASSQGPAEPSAVDATLYTDLLALLKNVDECPCITVKFEETLRPLVARLAGWQDRARELFHWDGEGRPLEGTFKPSRDAVEEYIENLRADDQLMGLVSMNFLNQVAFISGVLGAVRDVQAWEKDLKTMLQLPEGDLSLSALRKHVGQRSHLAIDFPWSERTKRAAFEADQWLTLLQSRRSRRRHLTLKTAEEILRATLPPEEGDESGFTREIINKSRECVALKKHMEAAKRHLQEAIKAIQASHEARAALPGEGPSSSVEHEDALSGLADEGKKLYVQTGVGKWLALELRARNDNKRLRGAFEKDDCTLEEAQQICQSVSSPPPSSGNQQEQRTPYDESPTEVDASRLTSELGSLDFSCDGELLRRLAREVAAAEAYQERINLVLAKCDDASLTNRTEMDPEIDRVIDKALESCGDQKALPAAGRHKPPDYAFPLPFYTACLPPAVTSKKNKRTEAGMEGLPLSLRILDMAPWNAPPVSQNRAPIEEALRQQRVALMAMTPEQREAEKVSFRAHLKKAKSTMSEALTVLAFAPKVRLKMAEVAELRWLVGVTMESVRAILRRHSVLVPNPTGEAVSALT</sequence>
<dbReference type="Pfam" id="PF08429">
    <property type="entry name" value="PLU-1"/>
    <property type="match status" value="1"/>
</dbReference>
<feature type="domain" description="Lysine-specific demethylase-like" evidence="2">
    <location>
        <begin position="213"/>
        <end position="436"/>
    </location>
</feature>
<name>C5LY94_PERM5</name>
<evidence type="ECO:0000313" key="4">
    <source>
        <dbReference type="Proteomes" id="UP000007800"/>
    </source>
</evidence>
<dbReference type="GeneID" id="9040891"/>
<evidence type="ECO:0000256" key="1">
    <source>
        <dbReference type="SAM" id="MobiDB-lite"/>
    </source>
</evidence>
<keyword evidence="4" id="KW-1185">Reference proteome</keyword>
<feature type="compositionally biased region" description="Polar residues" evidence="1">
    <location>
        <begin position="1086"/>
        <end position="1105"/>
    </location>
</feature>
<dbReference type="OMA" id="PDYAFPL"/>
<dbReference type="RefSeq" id="XP_002765707.1">
    <property type="nucleotide sequence ID" value="XM_002765661.1"/>
</dbReference>
<reference evidence="3 4" key="1">
    <citation type="submission" date="2008-07" db="EMBL/GenBank/DDBJ databases">
        <authorList>
            <person name="El-Sayed N."/>
            <person name="Caler E."/>
            <person name="Inman J."/>
            <person name="Amedeo P."/>
            <person name="Hass B."/>
            <person name="Wortman J."/>
        </authorList>
    </citation>
    <scope>NUCLEOTIDE SEQUENCE [LARGE SCALE GENOMIC DNA]</scope>
    <source>
        <strain evidence="4">ATCC 50983 / TXsc</strain>
    </source>
</reference>
<dbReference type="EMBL" id="GG686772">
    <property type="protein sequence ID" value="EEQ98424.1"/>
    <property type="molecule type" value="Genomic_DNA"/>
</dbReference>
<dbReference type="InParanoid" id="C5LY94"/>
<feature type="region of interest" description="Disordered" evidence="1">
    <location>
        <begin position="1016"/>
        <end position="1036"/>
    </location>
</feature>
<organism evidence="4">
    <name type="scientific">Perkinsus marinus (strain ATCC 50983 / TXsc)</name>
    <dbReference type="NCBI Taxonomy" id="423536"/>
    <lineage>
        <taxon>Eukaryota</taxon>
        <taxon>Sar</taxon>
        <taxon>Alveolata</taxon>
        <taxon>Perkinsozoa</taxon>
        <taxon>Perkinsea</taxon>
        <taxon>Perkinsida</taxon>
        <taxon>Perkinsidae</taxon>
        <taxon>Perkinsus</taxon>
    </lineage>
</organism>
<gene>
    <name evidence="3" type="ORF">Pmar_PMAR013774</name>
</gene>